<proteinExistence type="predicted"/>
<organism evidence="2 3">
    <name type="scientific">Kribbella deserti</name>
    <dbReference type="NCBI Taxonomy" id="1926257"/>
    <lineage>
        <taxon>Bacteria</taxon>
        <taxon>Bacillati</taxon>
        <taxon>Actinomycetota</taxon>
        <taxon>Actinomycetes</taxon>
        <taxon>Propionibacteriales</taxon>
        <taxon>Kribbellaceae</taxon>
        <taxon>Kribbella</taxon>
    </lineage>
</organism>
<dbReference type="RefSeq" id="WP_380050952.1">
    <property type="nucleotide sequence ID" value="NZ_JBHLTC010000029.1"/>
</dbReference>
<evidence type="ECO:0000259" key="1">
    <source>
        <dbReference type="Pfam" id="PF11575"/>
    </source>
</evidence>
<name>A0ABV6QQG3_9ACTN</name>
<comment type="caution">
    <text evidence="2">The sequence shown here is derived from an EMBL/GenBank/DDBJ whole genome shotgun (WGS) entry which is preliminary data.</text>
</comment>
<dbReference type="Pfam" id="PF11575">
    <property type="entry name" value="FhuF_C"/>
    <property type="match status" value="1"/>
</dbReference>
<sequence>MTYTARRIAGLLDEELPWLSVRAADRVPGPDWISCAELVQSQQAGADPTAAWRAALAREYGQQYGVEPPVQVAAMFVLMWYVGVPALVAGLSGALTGVSPDVSPAALAFRRHPTQHFPTEVALLSDRVIPLEVAAVQLEEHTRAFLETFRPEVKLSSRQRYGAAEDELRRAIQTPEEAEFAKETASAFGIDLGQQVRTSCCFFYALPGVTPCGGCPRIC</sequence>
<reference evidence="2 3" key="1">
    <citation type="submission" date="2024-09" db="EMBL/GenBank/DDBJ databases">
        <authorList>
            <person name="Sun Q."/>
            <person name="Mori K."/>
        </authorList>
    </citation>
    <scope>NUCLEOTIDE SEQUENCE [LARGE SCALE GENOMIC DNA]</scope>
    <source>
        <strain evidence="2 3">CGMCC 1.15906</strain>
    </source>
</reference>
<gene>
    <name evidence="2" type="ORF">ACFFGN_22545</name>
</gene>
<accession>A0ABV6QQG3</accession>
<dbReference type="Proteomes" id="UP001589890">
    <property type="component" value="Unassembled WGS sequence"/>
</dbReference>
<evidence type="ECO:0000313" key="2">
    <source>
        <dbReference type="EMBL" id="MFC0626877.1"/>
    </source>
</evidence>
<feature type="domain" description="Ferric siderophore reductase C-terminal" evidence="1">
    <location>
        <begin position="197"/>
        <end position="217"/>
    </location>
</feature>
<evidence type="ECO:0000313" key="3">
    <source>
        <dbReference type="Proteomes" id="UP001589890"/>
    </source>
</evidence>
<dbReference type="EMBL" id="JBHLTC010000029">
    <property type="protein sequence ID" value="MFC0626877.1"/>
    <property type="molecule type" value="Genomic_DNA"/>
</dbReference>
<protein>
    <submittedName>
        <fullName evidence="2">(2Fe-2S)-binding protein</fullName>
    </submittedName>
</protein>
<dbReference type="InterPro" id="IPR024726">
    <property type="entry name" value="FhuF_C"/>
</dbReference>
<keyword evidence="3" id="KW-1185">Reference proteome</keyword>